<keyword evidence="6 11" id="KW-0812">Transmembrane</keyword>
<evidence type="ECO:0000256" key="2">
    <source>
        <dbReference type="ARBA" id="ARBA00006555"/>
    </source>
</evidence>
<evidence type="ECO:0000256" key="3">
    <source>
        <dbReference type="ARBA" id="ARBA00022448"/>
    </source>
</evidence>
<evidence type="ECO:0000259" key="12">
    <source>
        <dbReference type="PROSITE" id="PS52015"/>
    </source>
</evidence>
<dbReference type="PANTHER" id="PTHR33446">
    <property type="entry name" value="PROTEIN TONB-RELATED"/>
    <property type="match status" value="1"/>
</dbReference>
<feature type="domain" description="TonB C-terminal" evidence="12">
    <location>
        <begin position="173"/>
        <end position="264"/>
    </location>
</feature>
<comment type="subcellular location">
    <subcellularLocation>
        <location evidence="1">Cell inner membrane</location>
        <topology evidence="1">Single-pass membrane protein</topology>
        <orientation evidence="1">Periplasmic side</orientation>
    </subcellularLocation>
</comment>
<evidence type="ECO:0000256" key="6">
    <source>
        <dbReference type="ARBA" id="ARBA00022692"/>
    </source>
</evidence>
<evidence type="ECO:0000313" key="13">
    <source>
        <dbReference type="EMBL" id="RQT18482.1"/>
    </source>
</evidence>
<dbReference type="PANTHER" id="PTHR33446:SF2">
    <property type="entry name" value="PROTEIN TONB"/>
    <property type="match status" value="1"/>
</dbReference>
<evidence type="ECO:0000256" key="5">
    <source>
        <dbReference type="ARBA" id="ARBA00022519"/>
    </source>
</evidence>
<feature type="region of interest" description="Disordered" evidence="10">
    <location>
        <begin position="90"/>
        <end position="121"/>
    </location>
</feature>
<evidence type="ECO:0000256" key="11">
    <source>
        <dbReference type="SAM" id="Phobius"/>
    </source>
</evidence>
<proteinExistence type="inferred from homology"/>
<organism evidence="13 14">
    <name type="scientific">Burkholderia contaminans</name>
    <dbReference type="NCBI Taxonomy" id="488447"/>
    <lineage>
        <taxon>Bacteria</taxon>
        <taxon>Pseudomonadati</taxon>
        <taxon>Pseudomonadota</taxon>
        <taxon>Betaproteobacteria</taxon>
        <taxon>Burkholderiales</taxon>
        <taxon>Burkholderiaceae</taxon>
        <taxon>Burkholderia</taxon>
        <taxon>Burkholderia cepacia complex</taxon>
    </lineage>
</organism>
<dbReference type="NCBIfam" id="TIGR01352">
    <property type="entry name" value="tonB_Cterm"/>
    <property type="match status" value="1"/>
</dbReference>
<dbReference type="GO" id="GO:0098797">
    <property type="term" value="C:plasma membrane protein complex"/>
    <property type="evidence" value="ECO:0007669"/>
    <property type="project" value="TreeGrafter"/>
</dbReference>
<dbReference type="InterPro" id="IPR006260">
    <property type="entry name" value="TonB/TolA_C"/>
</dbReference>
<keyword evidence="3" id="KW-0813">Transport</keyword>
<evidence type="ECO:0000256" key="9">
    <source>
        <dbReference type="ARBA" id="ARBA00023136"/>
    </source>
</evidence>
<dbReference type="InterPro" id="IPR037682">
    <property type="entry name" value="TonB_C"/>
</dbReference>
<evidence type="ECO:0000256" key="4">
    <source>
        <dbReference type="ARBA" id="ARBA00022475"/>
    </source>
</evidence>
<protein>
    <submittedName>
        <fullName evidence="13">Energy transducer TonB</fullName>
    </submittedName>
</protein>
<comment type="similarity">
    <text evidence="2">Belongs to the TonB family.</text>
</comment>
<evidence type="ECO:0000256" key="7">
    <source>
        <dbReference type="ARBA" id="ARBA00022927"/>
    </source>
</evidence>
<dbReference type="Gene3D" id="3.30.1150.10">
    <property type="match status" value="1"/>
</dbReference>
<evidence type="ECO:0000256" key="8">
    <source>
        <dbReference type="ARBA" id="ARBA00022989"/>
    </source>
</evidence>
<evidence type="ECO:0000313" key="14">
    <source>
        <dbReference type="Proteomes" id="UP000269271"/>
    </source>
</evidence>
<dbReference type="Proteomes" id="UP000269271">
    <property type="component" value="Unassembled WGS sequence"/>
</dbReference>
<dbReference type="SUPFAM" id="SSF74653">
    <property type="entry name" value="TolA/TonB C-terminal domain"/>
    <property type="match status" value="1"/>
</dbReference>
<sequence>MEGAMSTAAFDTRAAGGSYRFARNRSRRRGMCVASTVAVVSVLHAGVFVLLAREPAVRSVPVQRQVMVATLIPPEPAQEVSMVATAATRPKAASHTTRGANAAARSSAGSALQPAGPVAPVRARQRVGDALAPPRPVPFAAAIERREAPHVDAASGVTPTQAASPAPPAPAIPRFVAHPECALVTPDYPPQSLRAGEHGTALVELETDAAGRVVAARIVAGSGSPRLDAAARDAVLASRCAPHVENGAALPMRARAPITFNLDE</sequence>
<dbReference type="GO" id="GO:0031992">
    <property type="term" value="F:energy transducer activity"/>
    <property type="evidence" value="ECO:0007669"/>
    <property type="project" value="TreeGrafter"/>
</dbReference>
<keyword evidence="4" id="KW-1003">Cell membrane</keyword>
<feature type="transmembrane region" description="Helical" evidence="11">
    <location>
        <begin position="30"/>
        <end position="52"/>
    </location>
</feature>
<reference evidence="13 14" key="1">
    <citation type="submission" date="2018-08" db="EMBL/GenBank/DDBJ databases">
        <title>Comparative analysis of Burkholderia isolates from Puerto Rico.</title>
        <authorList>
            <person name="Hall C."/>
            <person name="Sahl J."/>
            <person name="Wagner D."/>
        </authorList>
    </citation>
    <scope>NUCLEOTIDE SEQUENCE [LARGE SCALE GENOMIC DNA]</scope>
    <source>
        <strain evidence="13 14">Bp9001</strain>
    </source>
</reference>
<comment type="caution">
    <text evidence="13">The sequence shown here is derived from an EMBL/GenBank/DDBJ whole genome shotgun (WGS) entry which is preliminary data.</text>
</comment>
<feature type="compositionally biased region" description="Low complexity" evidence="10">
    <location>
        <begin position="98"/>
        <end position="111"/>
    </location>
</feature>
<evidence type="ECO:0000256" key="1">
    <source>
        <dbReference type="ARBA" id="ARBA00004383"/>
    </source>
</evidence>
<dbReference type="GO" id="GO:0055085">
    <property type="term" value="P:transmembrane transport"/>
    <property type="evidence" value="ECO:0007669"/>
    <property type="project" value="InterPro"/>
</dbReference>
<dbReference type="EMBL" id="QTQX01000032">
    <property type="protein sequence ID" value="RQT18482.1"/>
    <property type="molecule type" value="Genomic_DNA"/>
</dbReference>
<keyword evidence="7" id="KW-0653">Protein transport</keyword>
<gene>
    <name evidence="13" type="ORF">DF037_34690</name>
</gene>
<dbReference type="GO" id="GO:0015031">
    <property type="term" value="P:protein transport"/>
    <property type="evidence" value="ECO:0007669"/>
    <property type="project" value="UniProtKB-KW"/>
</dbReference>
<name>A0A3N8Q3I3_9BURK</name>
<dbReference type="Pfam" id="PF03544">
    <property type="entry name" value="TonB_C"/>
    <property type="match status" value="1"/>
</dbReference>
<evidence type="ECO:0000256" key="10">
    <source>
        <dbReference type="SAM" id="MobiDB-lite"/>
    </source>
</evidence>
<keyword evidence="5" id="KW-0997">Cell inner membrane</keyword>
<dbReference type="InterPro" id="IPR051045">
    <property type="entry name" value="TonB-dependent_transducer"/>
</dbReference>
<dbReference type="PROSITE" id="PS52015">
    <property type="entry name" value="TONB_CTD"/>
    <property type="match status" value="1"/>
</dbReference>
<accession>A0A3N8Q3I3</accession>
<dbReference type="AlphaFoldDB" id="A0A3N8Q3I3"/>
<keyword evidence="8 11" id="KW-1133">Transmembrane helix</keyword>
<keyword evidence="9 11" id="KW-0472">Membrane</keyword>